<feature type="domain" description="Response regulatory" evidence="5">
    <location>
        <begin position="8"/>
        <end position="124"/>
    </location>
</feature>
<accession>A0ABM7PH37</accession>
<dbReference type="InterPro" id="IPR039420">
    <property type="entry name" value="WalR-like"/>
</dbReference>
<organism evidence="6 7">
    <name type="scientific">Desulfoluna limicola</name>
    <dbReference type="NCBI Taxonomy" id="2810562"/>
    <lineage>
        <taxon>Bacteria</taxon>
        <taxon>Pseudomonadati</taxon>
        <taxon>Thermodesulfobacteriota</taxon>
        <taxon>Desulfobacteria</taxon>
        <taxon>Desulfobacterales</taxon>
        <taxon>Desulfolunaceae</taxon>
        <taxon>Desulfoluna</taxon>
    </lineage>
</organism>
<dbReference type="PRINTS" id="PR00038">
    <property type="entry name" value="HTHLUXR"/>
</dbReference>
<dbReference type="RefSeq" id="WP_236892698.1">
    <property type="nucleotide sequence ID" value="NZ_AP024488.1"/>
</dbReference>
<evidence type="ECO:0000256" key="3">
    <source>
        <dbReference type="PROSITE-ProRule" id="PRU00169"/>
    </source>
</evidence>
<dbReference type="PROSITE" id="PS50110">
    <property type="entry name" value="RESPONSE_REGULATORY"/>
    <property type="match status" value="1"/>
</dbReference>
<keyword evidence="2 6" id="KW-0238">DNA-binding</keyword>
<dbReference type="PROSITE" id="PS50043">
    <property type="entry name" value="HTH_LUXR_2"/>
    <property type="match status" value="1"/>
</dbReference>
<dbReference type="Pfam" id="PF00072">
    <property type="entry name" value="Response_reg"/>
    <property type="match status" value="1"/>
</dbReference>
<proteinExistence type="predicted"/>
<dbReference type="PROSITE" id="PS00622">
    <property type="entry name" value="HTH_LUXR_1"/>
    <property type="match status" value="1"/>
</dbReference>
<evidence type="ECO:0000256" key="1">
    <source>
        <dbReference type="ARBA" id="ARBA00022553"/>
    </source>
</evidence>
<dbReference type="CDD" id="cd06170">
    <property type="entry name" value="LuxR_C_like"/>
    <property type="match status" value="1"/>
</dbReference>
<gene>
    <name evidence="6" type="ORF">DSLASN_20150</name>
</gene>
<keyword evidence="1 3" id="KW-0597">Phosphoprotein</keyword>
<evidence type="ECO:0000313" key="6">
    <source>
        <dbReference type="EMBL" id="BCS96383.1"/>
    </source>
</evidence>
<dbReference type="SUPFAM" id="SSF52172">
    <property type="entry name" value="CheY-like"/>
    <property type="match status" value="1"/>
</dbReference>
<dbReference type="EMBL" id="AP024488">
    <property type="protein sequence ID" value="BCS96383.1"/>
    <property type="molecule type" value="Genomic_DNA"/>
</dbReference>
<dbReference type="Pfam" id="PF00196">
    <property type="entry name" value="GerE"/>
    <property type="match status" value="1"/>
</dbReference>
<dbReference type="PANTHER" id="PTHR43214">
    <property type="entry name" value="TWO-COMPONENT RESPONSE REGULATOR"/>
    <property type="match status" value="1"/>
</dbReference>
<feature type="domain" description="HTH luxR-type" evidence="4">
    <location>
        <begin position="148"/>
        <end position="213"/>
    </location>
</feature>
<feature type="modified residue" description="4-aspartylphosphate" evidence="3">
    <location>
        <position position="59"/>
    </location>
</feature>
<evidence type="ECO:0000313" key="7">
    <source>
        <dbReference type="Proteomes" id="UP001320148"/>
    </source>
</evidence>
<dbReference type="Proteomes" id="UP001320148">
    <property type="component" value="Chromosome"/>
</dbReference>
<name>A0ABM7PH37_9BACT</name>
<keyword evidence="7" id="KW-1185">Reference proteome</keyword>
<dbReference type="GO" id="GO:0003677">
    <property type="term" value="F:DNA binding"/>
    <property type="evidence" value="ECO:0007669"/>
    <property type="project" value="UniProtKB-KW"/>
</dbReference>
<dbReference type="CDD" id="cd17535">
    <property type="entry name" value="REC_NarL-like"/>
    <property type="match status" value="1"/>
</dbReference>
<dbReference type="Gene3D" id="3.40.50.2300">
    <property type="match status" value="1"/>
</dbReference>
<dbReference type="InterPro" id="IPR001789">
    <property type="entry name" value="Sig_transdc_resp-reg_receiver"/>
</dbReference>
<evidence type="ECO:0000259" key="4">
    <source>
        <dbReference type="PROSITE" id="PS50043"/>
    </source>
</evidence>
<dbReference type="SMART" id="SM00448">
    <property type="entry name" value="REC"/>
    <property type="match status" value="1"/>
</dbReference>
<dbReference type="PANTHER" id="PTHR43214:SF43">
    <property type="entry name" value="TWO-COMPONENT RESPONSE REGULATOR"/>
    <property type="match status" value="1"/>
</dbReference>
<dbReference type="SMART" id="SM00421">
    <property type="entry name" value="HTH_LUXR"/>
    <property type="match status" value="1"/>
</dbReference>
<dbReference type="InterPro" id="IPR011006">
    <property type="entry name" value="CheY-like_superfamily"/>
</dbReference>
<dbReference type="SUPFAM" id="SSF46894">
    <property type="entry name" value="C-terminal effector domain of the bipartite response regulators"/>
    <property type="match status" value="1"/>
</dbReference>
<dbReference type="InterPro" id="IPR058245">
    <property type="entry name" value="NreC/VraR/RcsB-like_REC"/>
</dbReference>
<reference evidence="6 7" key="1">
    <citation type="submission" date="2021-02" db="EMBL/GenBank/DDBJ databases">
        <title>Complete genome of Desulfoluna sp. strain ASN36.</title>
        <authorList>
            <person name="Takahashi A."/>
            <person name="Kojima H."/>
            <person name="Fukui M."/>
        </authorList>
    </citation>
    <scope>NUCLEOTIDE SEQUENCE [LARGE SCALE GENOMIC DNA]</scope>
    <source>
        <strain evidence="6 7">ASN36</strain>
    </source>
</reference>
<dbReference type="InterPro" id="IPR000792">
    <property type="entry name" value="Tscrpt_reg_LuxR_C"/>
</dbReference>
<evidence type="ECO:0000259" key="5">
    <source>
        <dbReference type="PROSITE" id="PS50110"/>
    </source>
</evidence>
<protein>
    <submittedName>
        <fullName evidence="6">DNA-binding response regulator</fullName>
    </submittedName>
</protein>
<sequence>MNQSTHIRVLLADDHSIVRAGLRRIIEETGDIEVVAEASDGREALKLLKEIMPDVAVVDISMPGLDGLEVLSQVHHYYPDLPVIMLTMHNEDQYAVRAVEAGAMGYITKQAAPEQLVDAIRKVVAGGRYLTEEASEALALRVVKGSASTSEVDSLSMRELQVLRRLAMGHTNHEIAESYAISVKTVDTYRLRILKKLNLRNNAELSRFAMRNNLIEE</sequence>
<dbReference type="InterPro" id="IPR016032">
    <property type="entry name" value="Sig_transdc_resp-reg_C-effctor"/>
</dbReference>
<evidence type="ECO:0000256" key="2">
    <source>
        <dbReference type="ARBA" id="ARBA00023125"/>
    </source>
</evidence>